<reference evidence="3" key="1">
    <citation type="journal article" date="2012" name="Science">
        <title>The Paleozoic origin of enzymatic lignin decomposition reconstructed from 31 fungal genomes.</title>
        <authorList>
            <person name="Floudas D."/>
            <person name="Binder M."/>
            <person name="Riley R."/>
            <person name="Barry K."/>
            <person name="Blanchette R.A."/>
            <person name="Henrissat B."/>
            <person name="Martinez A.T."/>
            <person name="Otillar R."/>
            <person name="Spatafora J.W."/>
            <person name="Yadav J.S."/>
            <person name="Aerts A."/>
            <person name="Benoit I."/>
            <person name="Boyd A."/>
            <person name="Carlson A."/>
            <person name="Copeland A."/>
            <person name="Coutinho P.M."/>
            <person name="de Vries R.P."/>
            <person name="Ferreira P."/>
            <person name="Findley K."/>
            <person name="Foster B."/>
            <person name="Gaskell J."/>
            <person name="Glotzer D."/>
            <person name="Gorecki P."/>
            <person name="Heitman J."/>
            <person name="Hesse C."/>
            <person name="Hori C."/>
            <person name="Igarashi K."/>
            <person name="Jurgens J.A."/>
            <person name="Kallen N."/>
            <person name="Kersten P."/>
            <person name="Kohler A."/>
            <person name="Kuees U."/>
            <person name="Kumar T.K.A."/>
            <person name="Kuo A."/>
            <person name="LaButti K."/>
            <person name="Larrondo L.F."/>
            <person name="Lindquist E."/>
            <person name="Ling A."/>
            <person name="Lombard V."/>
            <person name="Lucas S."/>
            <person name="Lundell T."/>
            <person name="Martin R."/>
            <person name="McLaughlin D.J."/>
            <person name="Morgenstern I."/>
            <person name="Morin E."/>
            <person name="Murat C."/>
            <person name="Nagy L.G."/>
            <person name="Nolan M."/>
            <person name="Ohm R.A."/>
            <person name="Patyshakuliyeva A."/>
            <person name="Rokas A."/>
            <person name="Ruiz-Duenas F.J."/>
            <person name="Sabat G."/>
            <person name="Salamov A."/>
            <person name="Samejima M."/>
            <person name="Schmutz J."/>
            <person name="Slot J.C."/>
            <person name="St John F."/>
            <person name="Stenlid J."/>
            <person name="Sun H."/>
            <person name="Sun S."/>
            <person name="Syed K."/>
            <person name="Tsang A."/>
            <person name="Wiebenga A."/>
            <person name="Young D."/>
            <person name="Pisabarro A."/>
            <person name="Eastwood D.C."/>
            <person name="Martin F."/>
            <person name="Cullen D."/>
            <person name="Grigoriev I.V."/>
            <person name="Hibbett D.S."/>
        </authorList>
    </citation>
    <scope>NUCLEOTIDE SEQUENCE [LARGE SCALE GENOMIC DNA]</scope>
    <source>
        <strain evidence="3">FP-91666</strain>
    </source>
</reference>
<evidence type="ECO:0000313" key="3">
    <source>
        <dbReference type="Proteomes" id="UP000053927"/>
    </source>
</evidence>
<sequence>MKVPIVSSDLDNLELPHLQDIIRANRPPAKRKFKVQSTLGSAKAFIVDNTILVDWDAVYQAQHESMINELSDVERTILPLVREGIVNHPPEPECAHQLSDVLQISTTPSTATGPDLAPITIPTQALSSSSAPPLDPQEHSDSHPLCAAPEIALDAVPKTPSHPTRLPSQFQPAKHDSLVIPDQAVTPAPVTNHPPICPSPVHPHACTITQSPPFQSTSIPEPMLPFLPPFTPLLLNVRPIPQSLAIDDLSKPPRSPPSSQATSREANASVSPSGFQESSEPTCENAVLIPSAAALTLPPAPCESPNLGPIRVHFKHDNIQGDTSPVDFGPSVFKTRALDAFGAPVVSSTELTEWTLATMPHLRQSHCAAIWHHPSSPALSIPLFRCHPDRDPVVEPETPIPVVLGSSSAWLAVLVSHHSGEDSASPILHHDHITVDQPDMVVVGGSIAEKSQDLSGGPPLPVSDVSEVTTDILAESLSGPTTVPSTAPTRHDVLYADPPPAQKFVSLSSPHTLPQSPPSHVDAPSHANAHPLHSTPQVMSPSPQGGSASDRDTKHEYVLSTLMSMHGHHPDAVDMRAAKKKSNHPKFKIIRWVFTVADVVDKYLPLHPDPAVQVLTLDPWPESVSNKKIAPTKKVFGHVFGHTASWVSDCQRAAQLLRDPAVRSTRPDLDALLTRLEGGLPPAEEDREMTGVGALLKSLGG</sequence>
<feature type="compositionally biased region" description="Polar residues" evidence="1">
    <location>
        <begin position="505"/>
        <end position="514"/>
    </location>
</feature>
<accession>R7RVL0</accession>
<feature type="compositionally biased region" description="Polar residues" evidence="1">
    <location>
        <begin position="534"/>
        <end position="547"/>
    </location>
</feature>
<dbReference type="KEGG" id="shs:STEHIDRAFT_164026"/>
<feature type="region of interest" description="Disordered" evidence="1">
    <location>
        <begin position="245"/>
        <end position="282"/>
    </location>
</feature>
<protein>
    <submittedName>
        <fullName evidence="2">Uncharacterized protein</fullName>
    </submittedName>
</protein>
<evidence type="ECO:0000313" key="2">
    <source>
        <dbReference type="EMBL" id="EIM79089.1"/>
    </source>
</evidence>
<dbReference type="AlphaFoldDB" id="R7RVL0"/>
<dbReference type="RefSeq" id="XP_007311817.1">
    <property type="nucleotide sequence ID" value="XM_007311755.1"/>
</dbReference>
<feature type="compositionally biased region" description="Polar residues" evidence="1">
    <location>
        <begin position="257"/>
        <end position="282"/>
    </location>
</feature>
<keyword evidence="3" id="KW-1185">Reference proteome</keyword>
<feature type="region of interest" description="Disordered" evidence="1">
    <location>
        <begin position="125"/>
        <end position="144"/>
    </location>
</feature>
<feature type="region of interest" description="Disordered" evidence="1">
    <location>
        <begin position="497"/>
        <end position="552"/>
    </location>
</feature>
<organism evidence="2 3">
    <name type="scientific">Stereum hirsutum (strain FP-91666)</name>
    <name type="common">White-rot fungus</name>
    <dbReference type="NCBI Taxonomy" id="721885"/>
    <lineage>
        <taxon>Eukaryota</taxon>
        <taxon>Fungi</taxon>
        <taxon>Dikarya</taxon>
        <taxon>Basidiomycota</taxon>
        <taxon>Agaricomycotina</taxon>
        <taxon>Agaricomycetes</taxon>
        <taxon>Russulales</taxon>
        <taxon>Stereaceae</taxon>
        <taxon>Stereum</taxon>
    </lineage>
</organism>
<proteinExistence type="predicted"/>
<name>R7RVL0_STEHR</name>
<evidence type="ECO:0000256" key="1">
    <source>
        <dbReference type="SAM" id="MobiDB-lite"/>
    </source>
</evidence>
<dbReference type="GeneID" id="18802506"/>
<dbReference type="Proteomes" id="UP000053927">
    <property type="component" value="Unassembled WGS sequence"/>
</dbReference>
<dbReference type="EMBL" id="JH687413">
    <property type="protein sequence ID" value="EIM79089.1"/>
    <property type="molecule type" value="Genomic_DNA"/>
</dbReference>
<gene>
    <name evidence="2" type="ORF">STEHIDRAFT_164026</name>
</gene>